<feature type="domain" description="Bacterial shufflon protein N-terminal" evidence="2">
    <location>
        <begin position="50"/>
        <end position="348"/>
    </location>
</feature>
<keyword evidence="1" id="KW-0812">Transmembrane</keyword>
<evidence type="ECO:0000313" key="3">
    <source>
        <dbReference type="EMBL" id="PUA41483.1"/>
    </source>
</evidence>
<keyword evidence="1" id="KW-1133">Transmembrane helix</keyword>
<proteinExistence type="predicted"/>
<name>A0A2T6GBF4_9PSED</name>
<organism evidence="3 4">
    <name type="scientific">Pseudomonas protegens</name>
    <dbReference type="NCBI Taxonomy" id="380021"/>
    <lineage>
        <taxon>Bacteria</taxon>
        <taxon>Pseudomonadati</taxon>
        <taxon>Pseudomonadota</taxon>
        <taxon>Gammaproteobacteria</taxon>
        <taxon>Pseudomonadales</taxon>
        <taxon>Pseudomonadaceae</taxon>
        <taxon>Pseudomonas</taxon>
    </lineage>
</organism>
<reference evidence="3 4" key="1">
    <citation type="submission" date="2018-03" db="EMBL/GenBank/DDBJ databases">
        <title>Draft genome sequence of the plant growth promoting rhizobacterium Pseudomonas protegens strain BNJ-SS-45 isolated from wheat (Triticum aestivum) rhizosphere.</title>
        <authorList>
            <person name="Bajpai A."/>
            <person name="Shende K."/>
            <person name="Meena N."/>
            <person name="Upadhyayula S.R."/>
            <person name="Suravajhala P."/>
            <person name="Medicherla K.M."/>
            <person name="Johri B.N."/>
        </authorList>
    </citation>
    <scope>NUCLEOTIDE SEQUENCE [LARGE SCALE GENOMIC DNA]</scope>
    <source>
        <strain evidence="3 4">BNJ-SS-45</strain>
    </source>
</reference>
<evidence type="ECO:0000313" key="4">
    <source>
        <dbReference type="Proteomes" id="UP000244178"/>
    </source>
</evidence>
<dbReference type="Proteomes" id="UP000244178">
    <property type="component" value="Unassembled WGS sequence"/>
</dbReference>
<evidence type="ECO:0000256" key="1">
    <source>
        <dbReference type="SAM" id="Phobius"/>
    </source>
</evidence>
<dbReference type="EMBL" id="PYJM01000012">
    <property type="protein sequence ID" value="PUA41483.1"/>
    <property type="molecule type" value="Genomic_DNA"/>
</dbReference>
<dbReference type="InterPro" id="IPR007001">
    <property type="entry name" value="Shufflon_N"/>
</dbReference>
<accession>A0A2T6GBF4</accession>
<dbReference type="AlphaFoldDB" id="A0A2T6GBF4"/>
<protein>
    <submittedName>
        <fullName evidence="3">Shufflon system plasmid conjugative transfer pilus tip adhesin PilV</fullName>
    </submittedName>
</protein>
<keyword evidence="1" id="KW-0472">Membrane</keyword>
<dbReference type="Pfam" id="PF04917">
    <property type="entry name" value="Shufflon_N"/>
    <property type="match status" value="1"/>
</dbReference>
<evidence type="ECO:0000259" key="2">
    <source>
        <dbReference type="Pfam" id="PF04917"/>
    </source>
</evidence>
<gene>
    <name evidence="3" type="ORF">C5U62_31435</name>
</gene>
<sequence length="402" mass="43016">MKLPYAASEVLNKPPVHRTNKQRGFVSIEILGALVIVTLAALYGAEKYSEYLNEKEWAVAAQHATTFNEAAQSYIADKTSDILNKPLPYLITPALLIREGYLRKGFSEKNSFGQSYVTGVVKNNANAGKSKLQALTCSVSGSSISYQGLRSISSQIQGLGGYVDERNMASGAYGGWTSNPNDFGLQCQSGHIAIALSSEVLGSVLQESDRLYRFKAANRPELNRMYTAIDMGGNDVNNANGVNAKSVTAQGDIKSQDGWLVTQSNKGWLNSTYGGGLYMSDQDWIRSLNNKGIYTGGQLKGGTVRADGRLSTGEFLQLEGVAVENTACSPNGLVGRNAAGLTLSCQSGVWKGASASLGVDTFQTGIGPGGGWTPMDCPPGYVMTGMTAPMEDYKYIRCKKLQ</sequence>
<feature type="transmembrane region" description="Helical" evidence="1">
    <location>
        <begin position="24"/>
        <end position="45"/>
    </location>
</feature>
<comment type="caution">
    <text evidence="3">The sequence shown here is derived from an EMBL/GenBank/DDBJ whole genome shotgun (WGS) entry which is preliminary data.</text>
</comment>